<dbReference type="PANTHER" id="PTHR39555:SF1">
    <property type="entry name" value="TYPE IV PILUS INNER MEMBRANE COMPONENT PILO"/>
    <property type="match status" value="1"/>
</dbReference>
<protein>
    <submittedName>
        <fullName evidence="2">Pilus assembly protein PilP</fullName>
    </submittedName>
</protein>
<dbReference type="PIRSF" id="PIRSF016482">
    <property type="entry name" value="PilO"/>
    <property type="match status" value="1"/>
</dbReference>
<dbReference type="PANTHER" id="PTHR39555">
    <property type="entry name" value="FIMBRIAL ASSEMBLY PROTEIN PILO-LIKE PROTEIN-RELATED"/>
    <property type="match status" value="1"/>
</dbReference>
<feature type="transmembrane region" description="Helical" evidence="1">
    <location>
        <begin position="26"/>
        <end position="48"/>
    </location>
</feature>
<reference evidence="2 3" key="1">
    <citation type="submission" date="2015-08" db="EMBL/GenBank/DDBJ databases">
        <title>Draft Genome Sequence of Pseudoalteromonas porphyrae UCD-SED14.</title>
        <authorList>
            <person name="Coil D.A."/>
            <person name="Jospin G."/>
            <person name="Lee R.D."/>
            <person name="Eisen J.A."/>
        </authorList>
    </citation>
    <scope>NUCLEOTIDE SEQUENCE [LARGE SCALE GENOMIC DNA]</scope>
    <source>
        <strain evidence="2 3">UCD-SED14</strain>
    </source>
</reference>
<dbReference type="GO" id="GO:0043107">
    <property type="term" value="P:type IV pilus-dependent motility"/>
    <property type="evidence" value="ECO:0007669"/>
    <property type="project" value="InterPro"/>
</dbReference>
<dbReference type="Pfam" id="PF04350">
    <property type="entry name" value="PilO"/>
    <property type="match status" value="1"/>
</dbReference>
<sequence>MSLDIKALTEIEWNEIELENIGDWPIVVKIICCAFIAALVLFFSYSLLVSDEIDSYHSSVSQEVELRSTYRVKYAVASNLEIYRQQMVEMEEKFSLLLKRLPTSNETPGLLDDLSYVGTTSGLTFLKIGWLPEVEKEFYTELPIKIEVVGTYHEFGDFVGKVAQLPRIVSLHDFSVNSFSSGKLIFSVVAKTYRYESEPKKVGAKK</sequence>
<dbReference type="GO" id="GO:0043683">
    <property type="term" value="P:type IV pilus assembly"/>
    <property type="evidence" value="ECO:0007669"/>
    <property type="project" value="InterPro"/>
</dbReference>
<dbReference type="InterPro" id="IPR007445">
    <property type="entry name" value="PilO"/>
</dbReference>
<dbReference type="Proteomes" id="UP000037848">
    <property type="component" value="Unassembled WGS sequence"/>
</dbReference>
<keyword evidence="3" id="KW-1185">Reference proteome</keyword>
<dbReference type="EMBL" id="LHPH01000014">
    <property type="protein sequence ID" value="KPH62173.1"/>
    <property type="molecule type" value="Genomic_DNA"/>
</dbReference>
<name>A0A0N1EJH8_9GAMM</name>
<evidence type="ECO:0000313" key="2">
    <source>
        <dbReference type="EMBL" id="KPH62173.1"/>
    </source>
</evidence>
<organism evidence="2 3">
    <name type="scientific">Pseudoalteromonas porphyrae</name>
    <dbReference type="NCBI Taxonomy" id="187330"/>
    <lineage>
        <taxon>Bacteria</taxon>
        <taxon>Pseudomonadati</taxon>
        <taxon>Pseudomonadota</taxon>
        <taxon>Gammaproteobacteria</taxon>
        <taxon>Alteromonadales</taxon>
        <taxon>Pseudoalteromonadaceae</taxon>
        <taxon>Pseudoalteromonas</taxon>
    </lineage>
</organism>
<comment type="caution">
    <text evidence="2">The sequence shown here is derived from an EMBL/GenBank/DDBJ whole genome shotgun (WGS) entry which is preliminary data.</text>
</comment>
<accession>A0A0N1EJH8</accession>
<evidence type="ECO:0000313" key="3">
    <source>
        <dbReference type="Proteomes" id="UP000037848"/>
    </source>
</evidence>
<dbReference type="AlphaFoldDB" id="A0A0N1EJH8"/>
<dbReference type="Gene3D" id="3.30.70.60">
    <property type="match status" value="1"/>
</dbReference>
<keyword evidence="1" id="KW-1133">Transmembrane helix</keyword>
<dbReference type="InterPro" id="IPR014717">
    <property type="entry name" value="Transl_elong_EF1B/ribsomal_bS6"/>
</dbReference>
<keyword evidence="1" id="KW-0812">Transmembrane</keyword>
<dbReference type="RefSeq" id="WP_054204877.1">
    <property type="nucleotide sequence ID" value="NZ_LHPH01000014.1"/>
</dbReference>
<keyword evidence="1" id="KW-0472">Membrane</keyword>
<gene>
    <name evidence="2" type="ORF">ADS77_12795</name>
</gene>
<evidence type="ECO:0000256" key="1">
    <source>
        <dbReference type="SAM" id="Phobius"/>
    </source>
</evidence>
<dbReference type="PATRIC" id="fig|187330.3.peg.987"/>
<dbReference type="STRING" id="187330.AMS58_09950"/>
<dbReference type="Gene3D" id="1.10.287.540">
    <property type="entry name" value="Helix hairpin bin"/>
    <property type="match status" value="1"/>
</dbReference>
<proteinExistence type="predicted"/>
<dbReference type="OrthoDB" id="9802133at2"/>